<evidence type="ECO:0000313" key="6">
    <source>
        <dbReference type="Proteomes" id="UP000654075"/>
    </source>
</evidence>
<dbReference type="InterPro" id="IPR001926">
    <property type="entry name" value="TrpB-like_PALP"/>
</dbReference>
<feature type="domain" description="Tryptophan synthase beta chain-like PALP" evidence="4">
    <location>
        <begin position="91"/>
        <end position="289"/>
    </location>
</feature>
<evidence type="ECO:0000256" key="2">
    <source>
        <dbReference type="ARBA" id="ARBA00008639"/>
    </source>
</evidence>
<evidence type="ECO:0000256" key="1">
    <source>
        <dbReference type="ARBA" id="ARBA00001933"/>
    </source>
</evidence>
<comment type="caution">
    <text evidence="5">The sequence shown here is derived from an EMBL/GenBank/DDBJ whole genome shotgun (WGS) entry which is preliminary data.</text>
</comment>
<dbReference type="Gene3D" id="3.40.50.1100">
    <property type="match status" value="1"/>
</dbReference>
<dbReference type="AlphaFoldDB" id="A0A813CZW8"/>
<dbReference type="PANTHER" id="PTHR43780">
    <property type="entry name" value="1-AMINOCYCLOPROPANE-1-CARBOXYLATE DEAMINASE-RELATED"/>
    <property type="match status" value="1"/>
</dbReference>
<dbReference type="InterPro" id="IPR036052">
    <property type="entry name" value="TrpB-like_PALP_sf"/>
</dbReference>
<organism evidence="5 6">
    <name type="scientific">Polarella glacialis</name>
    <name type="common">Dinoflagellate</name>
    <dbReference type="NCBI Taxonomy" id="89957"/>
    <lineage>
        <taxon>Eukaryota</taxon>
        <taxon>Sar</taxon>
        <taxon>Alveolata</taxon>
        <taxon>Dinophyceae</taxon>
        <taxon>Suessiales</taxon>
        <taxon>Suessiaceae</taxon>
        <taxon>Polarella</taxon>
    </lineage>
</organism>
<comment type="similarity">
    <text evidence="2">Belongs to the ACC deaminase/D-cysteine desulfhydrase family.</text>
</comment>
<comment type="cofactor">
    <cofactor evidence="1">
        <name>pyridoxal 5'-phosphate</name>
        <dbReference type="ChEBI" id="CHEBI:597326"/>
    </cofactor>
</comment>
<reference evidence="5" key="1">
    <citation type="submission" date="2021-02" db="EMBL/GenBank/DDBJ databases">
        <authorList>
            <person name="Dougan E. K."/>
            <person name="Rhodes N."/>
            <person name="Thang M."/>
            <person name="Chan C."/>
        </authorList>
    </citation>
    <scope>NUCLEOTIDE SEQUENCE</scope>
</reference>
<sequence>MPLLVSLAASRPAVQLLAKVPWASLAAALAAAVAGGLLFLRGGLEKVFASVAPLPPTARQLREEDPSANPLYRALPELQRLAWRQLGDNFPTPVHCFSIESTGDDAEATVFWVKREDLSSAKYGGNKVRTLQYQLGSCEAKLEASLRAGGVGGRFVVLGSGGSNQVVATKVHAACLALPPAHILGLNPMPDEPEMDNTLNFLSALSLPGEQGRYGRGWPQVFSALRSSMSSVFMPGGNNPLGILGQVGAALELAEQITRGELPDPDGIVVAMGSACTVTGLILGVALARHLGMEAFGAEDFRIYAQPVHPALQRMQRFLGFLTSEGWPMSVGRGLRETAALIVSLGGPDVTGLALGIMREELVISLDTEISGKYGAHSTVSRAAKAFYDESVKPPSGQPHLWLCGHFTAKSFALMLKLLKQADPGRAPRKMLFWQTKSAVQPKGPVDEWAGFKEQSSSSTALSKWAVVGGITGHPSAVSPPGPSTDEHAIRGPEDYQSFLTHVEFPKVAL</sequence>
<dbReference type="GO" id="GO:0019148">
    <property type="term" value="F:D-cysteine desulfhydrase activity"/>
    <property type="evidence" value="ECO:0007669"/>
    <property type="project" value="TreeGrafter"/>
</dbReference>
<dbReference type="PANTHER" id="PTHR43780:SF2">
    <property type="entry name" value="1-AMINOCYCLOPROPANE-1-CARBOXYLATE DEAMINASE-RELATED"/>
    <property type="match status" value="1"/>
</dbReference>
<dbReference type="EMBL" id="CAJNNV010000104">
    <property type="protein sequence ID" value="CAE8581464.1"/>
    <property type="molecule type" value="Genomic_DNA"/>
</dbReference>
<keyword evidence="3" id="KW-0663">Pyridoxal phosphate</keyword>
<dbReference type="OrthoDB" id="10266364at2759"/>
<name>A0A813CZW8_POLGL</name>
<dbReference type="InterPro" id="IPR027278">
    <property type="entry name" value="ACCD_DCysDesulf"/>
</dbReference>
<gene>
    <name evidence="5" type="ORF">PGLA1383_LOCUS487</name>
</gene>
<evidence type="ECO:0000313" key="5">
    <source>
        <dbReference type="EMBL" id="CAE8581464.1"/>
    </source>
</evidence>
<accession>A0A813CZW8</accession>
<dbReference type="SUPFAM" id="SSF53686">
    <property type="entry name" value="Tryptophan synthase beta subunit-like PLP-dependent enzymes"/>
    <property type="match status" value="1"/>
</dbReference>
<dbReference type="OMA" id="PRCANIH"/>
<protein>
    <recommendedName>
        <fullName evidence="4">Tryptophan synthase beta chain-like PALP domain-containing protein</fullName>
    </recommendedName>
</protein>
<evidence type="ECO:0000256" key="3">
    <source>
        <dbReference type="ARBA" id="ARBA00022898"/>
    </source>
</evidence>
<proteinExistence type="inferred from homology"/>
<dbReference type="Proteomes" id="UP000654075">
    <property type="component" value="Unassembled WGS sequence"/>
</dbReference>
<dbReference type="Pfam" id="PF00291">
    <property type="entry name" value="PALP"/>
    <property type="match status" value="1"/>
</dbReference>
<keyword evidence="6" id="KW-1185">Reference proteome</keyword>
<evidence type="ECO:0000259" key="4">
    <source>
        <dbReference type="Pfam" id="PF00291"/>
    </source>
</evidence>